<dbReference type="OrthoDB" id="47172at2759"/>
<dbReference type="Gene3D" id="2.60.120.650">
    <property type="entry name" value="Cupin"/>
    <property type="match status" value="1"/>
</dbReference>
<dbReference type="PANTHER" id="PTHR12461:SF101">
    <property type="entry name" value="TRNA WYBUTOSINE-SYNTHESIZING PROTEIN 4"/>
    <property type="match status" value="1"/>
</dbReference>
<dbReference type="SUPFAM" id="SSF51197">
    <property type="entry name" value="Clavaminate synthase-like"/>
    <property type="match status" value="1"/>
</dbReference>
<dbReference type="InterPro" id="IPR041667">
    <property type="entry name" value="Cupin_8"/>
</dbReference>
<dbReference type="FunFam" id="2.60.120.650:FF:000046">
    <property type="entry name" value="JmjC domain-containing protein D"/>
    <property type="match status" value="1"/>
</dbReference>
<feature type="domain" description="JmjC" evidence="2">
    <location>
        <begin position="283"/>
        <end position="471"/>
    </location>
</feature>
<accession>A0A7C8MJ73</accession>
<dbReference type="InterPro" id="IPR003347">
    <property type="entry name" value="JmjC_dom"/>
</dbReference>
<evidence type="ECO:0000259" key="2">
    <source>
        <dbReference type="PROSITE" id="PS51184"/>
    </source>
</evidence>
<comment type="caution">
    <text evidence="3">The sequence shown here is derived from an EMBL/GenBank/DDBJ whole genome shotgun (WGS) entry which is preliminary data.</text>
</comment>
<sequence>MATNDAQSLKEITELTHSALIIEQDDKIRECGRTTLTLLPCDPDLCLRLAHAHLYDVPFKKVNMRWLRLYTDAAIRRALGVLQDCRREGDWVTEIVKILDMALILTGAPRREELIELWFSALEDCVDGMEHARDDLSESPSKRRKLDTEPNSSKIPEEFPSGIEISPTLRFSIPRKAHLSLEAFQSRISNPETQIPVIITGAIDHWPALDGRPWNKPSYLLSHTLGGRRLVPVELGRSYTDQGWGQKILSFGEFMDDYMFGGTREAQVDVSSSSTSSEPPKTGYLAQHDLFAQIPSLRADIAIPDYCYSEPPPTTSLSHIKPFSKLEEPLLNAWFGPTGTISPLHTDPYHNILAQVVGSKYIRLYAPDQTESLYPKGKDENGIDMSNTSEVDLDEAFAIWPELSPFARRAVPKDCVGEKDSTAFEDTFPRFRDAAYVECVLGPGDCLYIPKGWWHYVQSLTPSFSVSFWFN</sequence>
<organism evidence="3 4">
    <name type="scientific">Massariosphaeria phaeospora</name>
    <dbReference type="NCBI Taxonomy" id="100035"/>
    <lineage>
        <taxon>Eukaryota</taxon>
        <taxon>Fungi</taxon>
        <taxon>Dikarya</taxon>
        <taxon>Ascomycota</taxon>
        <taxon>Pezizomycotina</taxon>
        <taxon>Dothideomycetes</taxon>
        <taxon>Pleosporomycetidae</taxon>
        <taxon>Pleosporales</taxon>
        <taxon>Pleosporales incertae sedis</taxon>
        <taxon>Massariosphaeria</taxon>
    </lineage>
</organism>
<gene>
    <name evidence="3" type="ORF">BDV95DRAFT_566609</name>
</gene>
<dbReference type="PANTHER" id="PTHR12461">
    <property type="entry name" value="HYPOXIA-INDUCIBLE FACTOR 1 ALPHA INHIBITOR-RELATED"/>
    <property type="match status" value="1"/>
</dbReference>
<dbReference type="Proteomes" id="UP000481861">
    <property type="component" value="Unassembled WGS sequence"/>
</dbReference>
<dbReference type="SMART" id="SM00558">
    <property type="entry name" value="JmjC"/>
    <property type="match status" value="1"/>
</dbReference>
<dbReference type="PROSITE" id="PS51184">
    <property type="entry name" value="JMJC"/>
    <property type="match status" value="1"/>
</dbReference>
<feature type="region of interest" description="Disordered" evidence="1">
    <location>
        <begin position="132"/>
        <end position="159"/>
    </location>
</feature>
<dbReference type="EMBL" id="JAADJZ010000006">
    <property type="protein sequence ID" value="KAF2874622.1"/>
    <property type="molecule type" value="Genomic_DNA"/>
</dbReference>
<proteinExistence type="predicted"/>
<name>A0A7C8MJ73_9PLEO</name>
<keyword evidence="4" id="KW-1185">Reference proteome</keyword>
<reference evidence="3 4" key="1">
    <citation type="submission" date="2020-01" db="EMBL/GenBank/DDBJ databases">
        <authorList>
            <consortium name="DOE Joint Genome Institute"/>
            <person name="Haridas S."/>
            <person name="Albert R."/>
            <person name="Binder M."/>
            <person name="Bloem J."/>
            <person name="Labutti K."/>
            <person name="Salamov A."/>
            <person name="Andreopoulos B."/>
            <person name="Baker S.E."/>
            <person name="Barry K."/>
            <person name="Bills G."/>
            <person name="Bluhm B.H."/>
            <person name="Cannon C."/>
            <person name="Castanera R."/>
            <person name="Culley D.E."/>
            <person name="Daum C."/>
            <person name="Ezra D."/>
            <person name="Gonzalez J.B."/>
            <person name="Henrissat B."/>
            <person name="Kuo A."/>
            <person name="Liang C."/>
            <person name="Lipzen A."/>
            <person name="Lutzoni F."/>
            <person name="Magnuson J."/>
            <person name="Mondo S."/>
            <person name="Nolan M."/>
            <person name="Ohm R."/>
            <person name="Pangilinan J."/>
            <person name="Park H.-J.H."/>
            <person name="Ramirez L."/>
            <person name="Alfaro M."/>
            <person name="Sun H."/>
            <person name="Tritt A."/>
            <person name="Yoshinaga Y."/>
            <person name="Zwiers L.-H.L."/>
            <person name="Turgeon B.G."/>
            <person name="Goodwin S.B."/>
            <person name="Spatafora J.W."/>
            <person name="Crous P.W."/>
            <person name="Grigoriev I.V."/>
        </authorList>
    </citation>
    <scope>NUCLEOTIDE SEQUENCE [LARGE SCALE GENOMIC DNA]</scope>
    <source>
        <strain evidence="3 4">CBS 611.86</strain>
    </source>
</reference>
<evidence type="ECO:0000313" key="3">
    <source>
        <dbReference type="EMBL" id="KAF2874622.1"/>
    </source>
</evidence>
<dbReference type="AlphaFoldDB" id="A0A7C8MJ73"/>
<evidence type="ECO:0000256" key="1">
    <source>
        <dbReference type="SAM" id="MobiDB-lite"/>
    </source>
</evidence>
<evidence type="ECO:0000313" key="4">
    <source>
        <dbReference type="Proteomes" id="UP000481861"/>
    </source>
</evidence>
<dbReference type="Pfam" id="PF13621">
    <property type="entry name" value="Cupin_8"/>
    <property type="match status" value="1"/>
</dbReference>
<protein>
    <recommendedName>
        <fullName evidence="2">JmjC domain-containing protein</fullName>
    </recommendedName>
</protein>